<dbReference type="InterPro" id="IPR003660">
    <property type="entry name" value="HAMP_dom"/>
</dbReference>
<dbReference type="SMART" id="SM00387">
    <property type="entry name" value="HATPase_c"/>
    <property type="match status" value="1"/>
</dbReference>
<dbReference type="Pfam" id="PF02518">
    <property type="entry name" value="HATPase_c"/>
    <property type="match status" value="1"/>
</dbReference>
<dbReference type="InterPro" id="IPR050980">
    <property type="entry name" value="2C_sensor_his_kinase"/>
</dbReference>
<evidence type="ECO:0000256" key="2">
    <source>
        <dbReference type="ARBA" id="ARBA00004429"/>
    </source>
</evidence>
<keyword evidence="19" id="KW-1185">Reference proteome</keyword>
<dbReference type="CDD" id="cd06225">
    <property type="entry name" value="HAMP"/>
    <property type="match status" value="1"/>
</dbReference>
<evidence type="ECO:0000256" key="6">
    <source>
        <dbReference type="ARBA" id="ARBA00022553"/>
    </source>
</evidence>
<dbReference type="InterPro" id="IPR003661">
    <property type="entry name" value="HisK_dim/P_dom"/>
</dbReference>
<dbReference type="Proteomes" id="UP000219465">
    <property type="component" value="Unassembled WGS sequence"/>
</dbReference>
<evidence type="ECO:0000256" key="7">
    <source>
        <dbReference type="ARBA" id="ARBA00022679"/>
    </source>
</evidence>
<evidence type="ECO:0000256" key="8">
    <source>
        <dbReference type="ARBA" id="ARBA00022692"/>
    </source>
</evidence>
<dbReference type="GO" id="GO:0005886">
    <property type="term" value="C:plasma membrane"/>
    <property type="evidence" value="ECO:0007669"/>
    <property type="project" value="UniProtKB-SubCell"/>
</dbReference>
<dbReference type="GO" id="GO:0000155">
    <property type="term" value="F:phosphorelay sensor kinase activity"/>
    <property type="evidence" value="ECO:0007669"/>
    <property type="project" value="InterPro"/>
</dbReference>
<dbReference type="SUPFAM" id="SSF55874">
    <property type="entry name" value="ATPase domain of HSP90 chaperone/DNA topoisomerase II/histidine kinase"/>
    <property type="match status" value="1"/>
</dbReference>
<evidence type="ECO:0000256" key="13">
    <source>
        <dbReference type="ARBA" id="ARBA00023012"/>
    </source>
</evidence>
<keyword evidence="5" id="KW-0997">Cell inner membrane</keyword>
<dbReference type="InterPro" id="IPR005467">
    <property type="entry name" value="His_kinase_dom"/>
</dbReference>
<evidence type="ECO:0000256" key="10">
    <source>
        <dbReference type="ARBA" id="ARBA00022777"/>
    </source>
</evidence>
<dbReference type="InterPro" id="IPR003594">
    <property type="entry name" value="HATPase_dom"/>
</dbReference>
<dbReference type="InterPro" id="IPR036890">
    <property type="entry name" value="HATPase_C_sf"/>
</dbReference>
<keyword evidence="9" id="KW-0547">Nucleotide-binding</keyword>
<evidence type="ECO:0000259" key="17">
    <source>
        <dbReference type="PROSITE" id="PS50885"/>
    </source>
</evidence>
<gene>
    <name evidence="18" type="ORF">SAMN05877838_0971</name>
</gene>
<sequence length="473" mass="53180">MNAAPEEANRATDMTSMDSIRREYERYPPNGFRRFTRWFTKRIPTRLYARALLIIIIPMVLLQSVIAFVFMERHWQTVTQRLSMAVTRDIAAIIDVLETFPQDAAYDDIIRIARERLELNIAIEPPGDLPAPRPKPFFSILDQILSEEITRQIRLPFWIDTVGNSNIVEIRIKLEDKILRVFAKRSQAYASNTHIFLLWMVGTSLVLLVIAILFLRGQIRPILKLTQAAESFGKGQRMPDDFRPRGADEVRRAGIAFIKMRERIERQLEQRTAMLSGVSHDLRTILTRFRLQLALVGDGPEMDDLNKDIDDMQSMLDSYLSFARGEAEEDVGAVSLTSVVEKIAADGRLRGATVTVSVEGDDEINVRPNAFTRLLTNLVANACRHADEVAIAASNRGRWLTIAIDDDGPGIPADAREDVFRPFYRLDAARNQDETGTGLGLAIVRDIARSHGGDVTLSDSAMGGLRAVVRLPA</sequence>
<dbReference type="SUPFAM" id="SSF47384">
    <property type="entry name" value="Homodimeric domain of signal transducing histidine kinase"/>
    <property type="match status" value="1"/>
</dbReference>
<keyword evidence="7" id="KW-0808">Transferase</keyword>
<evidence type="ECO:0000313" key="18">
    <source>
        <dbReference type="EMBL" id="SOE14141.1"/>
    </source>
</evidence>
<comment type="subcellular location">
    <subcellularLocation>
        <location evidence="2">Cell inner membrane</location>
        <topology evidence="2">Multi-pass membrane protein</topology>
    </subcellularLocation>
</comment>
<dbReference type="SMART" id="SM00388">
    <property type="entry name" value="HisKA"/>
    <property type="match status" value="1"/>
</dbReference>
<keyword evidence="8 15" id="KW-0812">Transmembrane</keyword>
<dbReference type="Gene3D" id="3.30.565.10">
    <property type="entry name" value="Histidine kinase-like ATPase, C-terminal domain"/>
    <property type="match status" value="1"/>
</dbReference>
<organism evidence="18 19">
    <name type="scientific">Hoeflea halophila</name>
    <dbReference type="NCBI Taxonomy" id="714899"/>
    <lineage>
        <taxon>Bacteria</taxon>
        <taxon>Pseudomonadati</taxon>
        <taxon>Pseudomonadota</taxon>
        <taxon>Alphaproteobacteria</taxon>
        <taxon>Hyphomicrobiales</taxon>
        <taxon>Rhizobiaceae</taxon>
        <taxon>Hoeflea</taxon>
    </lineage>
</organism>
<evidence type="ECO:0000256" key="12">
    <source>
        <dbReference type="ARBA" id="ARBA00022989"/>
    </source>
</evidence>
<evidence type="ECO:0000259" key="16">
    <source>
        <dbReference type="PROSITE" id="PS50109"/>
    </source>
</evidence>
<feature type="transmembrane region" description="Helical" evidence="15">
    <location>
        <begin position="195"/>
        <end position="215"/>
    </location>
</feature>
<evidence type="ECO:0000313" key="19">
    <source>
        <dbReference type="Proteomes" id="UP000219465"/>
    </source>
</evidence>
<keyword evidence="10 18" id="KW-0418">Kinase</keyword>
<keyword evidence="11" id="KW-0067">ATP-binding</keyword>
<protein>
    <recommendedName>
        <fullName evidence="3">histidine kinase</fullName>
        <ecNumber evidence="3">2.7.13.3</ecNumber>
    </recommendedName>
</protein>
<dbReference type="PRINTS" id="PR00344">
    <property type="entry name" value="BCTRLSENSOR"/>
</dbReference>
<feature type="domain" description="Histidine kinase" evidence="16">
    <location>
        <begin position="277"/>
        <end position="473"/>
    </location>
</feature>
<evidence type="ECO:0000256" key="9">
    <source>
        <dbReference type="ARBA" id="ARBA00022741"/>
    </source>
</evidence>
<dbReference type="PANTHER" id="PTHR44936:SF5">
    <property type="entry name" value="SENSOR HISTIDINE KINASE ENVZ"/>
    <property type="match status" value="1"/>
</dbReference>
<accession>A0A286I266</accession>
<comment type="catalytic activity">
    <reaction evidence="1">
        <text>ATP + protein L-histidine = ADP + protein N-phospho-L-histidine.</text>
        <dbReference type="EC" id="2.7.13.3"/>
    </reaction>
</comment>
<dbReference type="Gene3D" id="1.10.287.130">
    <property type="match status" value="1"/>
</dbReference>
<keyword evidence="14 15" id="KW-0472">Membrane</keyword>
<proteinExistence type="predicted"/>
<evidence type="ECO:0000256" key="11">
    <source>
        <dbReference type="ARBA" id="ARBA00022840"/>
    </source>
</evidence>
<dbReference type="InterPro" id="IPR004358">
    <property type="entry name" value="Sig_transdc_His_kin-like_C"/>
</dbReference>
<dbReference type="CDD" id="cd00082">
    <property type="entry name" value="HisKA"/>
    <property type="match status" value="1"/>
</dbReference>
<evidence type="ECO:0000256" key="14">
    <source>
        <dbReference type="ARBA" id="ARBA00023136"/>
    </source>
</evidence>
<name>A0A286I266_9HYPH</name>
<feature type="domain" description="HAMP" evidence="17">
    <location>
        <begin position="216"/>
        <end position="269"/>
    </location>
</feature>
<keyword evidence="12 15" id="KW-1133">Transmembrane helix</keyword>
<reference evidence="19" key="1">
    <citation type="submission" date="2017-08" db="EMBL/GenBank/DDBJ databases">
        <authorList>
            <person name="Varghese N."/>
            <person name="Submissions S."/>
        </authorList>
    </citation>
    <scope>NUCLEOTIDE SEQUENCE [LARGE SCALE GENOMIC DNA]</scope>
    <source>
        <strain evidence="19">KCTC 23107</strain>
    </source>
</reference>
<dbReference type="PANTHER" id="PTHR44936">
    <property type="entry name" value="SENSOR PROTEIN CREC"/>
    <property type="match status" value="1"/>
</dbReference>
<dbReference type="GO" id="GO:0005524">
    <property type="term" value="F:ATP binding"/>
    <property type="evidence" value="ECO:0007669"/>
    <property type="project" value="UniProtKB-KW"/>
</dbReference>
<keyword evidence="6" id="KW-0597">Phosphoprotein</keyword>
<feature type="transmembrane region" description="Helical" evidence="15">
    <location>
        <begin position="47"/>
        <end position="71"/>
    </location>
</feature>
<dbReference type="AlphaFoldDB" id="A0A286I266"/>
<dbReference type="EMBL" id="OCPC01000001">
    <property type="protein sequence ID" value="SOE14141.1"/>
    <property type="molecule type" value="Genomic_DNA"/>
</dbReference>
<evidence type="ECO:0000256" key="5">
    <source>
        <dbReference type="ARBA" id="ARBA00022519"/>
    </source>
</evidence>
<evidence type="ECO:0000256" key="4">
    <source>
        <dbReference type="ARBA" id="ARBA00022475"/>
    </source>
</evidence>
<dbReference type="PROSITE" id="PS50885">
    <property type="entry name" value="HAMP"/>
    <property type="match status" value="1"/>
</dbReference>
<dbReference type="PROSITE" id="PS50109">
    <property type="entry name" value="HIS_KIN"/>
    <property type="match status" value="1"/>
</dbReference>
<evidence type="ECO:0000256" key="1">
    <source>
        <dbReference type="ARBA" id="ARBA00000085"/>
    </source>
</evidence>
<evidence type="ECO:0000256" key="15">
    <source>
        <dbReference type="SAM" id="Phobius"/>
    </source>
</evidence>
<keyword evidence="4" id="KW-1003">Cell membrane</keyword>
<dbReference type="EC" id="2.7.13.3" evidence="3"/>
<dbReference type="Pfam" id="PF00672">
    <property type="entry name" value="HAMP"/>
    <property type="match status" value="1"/>
</dbReference>
<dbReference type="InterPro" id="IPR036097">
    <property type="entry name" value="HisK_dim/P_sf"/>
</dbReference>
<evidence type="ECO:0000256" key="3">
    <source>
        <dbReference type="ARBA" id="ARBA00012438"/>
    </source>
</evidence>
<keyword evidence="13" id="KW-0902">Two-component regulatory system</keyword>